<gene>
    <name evidence="6" type="ORF">NP493_1111g00051</name>
</gene>
<name>A0AAD9KGW9_RIDPI</name>
<dbReference type="PROSITE" id="PS01180">
    <property type="entry name" value="CUB"/>
    <property type="match status" value="1"/>
</dbReference>
<evidence type="ECO:0000256" key="1">
    <source>
        <dbReference type="ARBA" id="ARBA00022737"/>
    </source>
</evidence>
<evidence type="ECO:0000259" key="5">
    <source>
        <dbReference type="PROSITE" id="PS01180"/>
    </source>
</evidence>
<dbReference type="PANTHER" id="PTHR24251">
    <property type="entry name" value="OVOCHYMASE-RELATED"/>
    <property type="match status" value="1"/>
</dbReference>
<keyword evidence="2" id="KW-1015">Disulfide bond</keyword>
<dbReference type="SMART" id="SM00042">
    <property type="entry name" value="CUB"/>
    <property type="match status" value="1"/>
</dbReference>
<reference evidence="6" key="1">
    <citation type="journal article" date="2023" name="Mol. Biol. Evol.">
        <title>Third-Generation Sequencing Reveals the Adaptive Role of the Epigenome in Three Deep-Sea Polychaetes.</title>
        <authorList>
            <person name="Perez M."/>
            <person name="Aroh O."/>
            <person name="Sun Y."/>
            <person name="Lan Y."/>
            <person name="Juniper S.K."/>
            <person name="Young C.R."/>
            <person name="Angers B."/>
            <person name="Qian P.Y."/>
        </authorList>
    </citation>
    <scope>NUCLEOTIDE SEQUENCE</scope>
    <source>
        <strain evidence="6">R07B-5</strain>
    </source>
</reference>
<dbReference type="Gene3D" id="2.60.120.290">
    <property type="entry name" value="Spermadhesin, CUB domain"/>
    <property type="match status" value="1"/>
</dbReference>
<keyword evidence="1" id="KW-0677">Repeat</keyword>
<dbReference type="Pfam" id="PF00431">
    <property type="entry name" value="CUB"/>
    <property type="match status" value="1"/>
</dbReference>
<evidence type="ECO:0000313" key="6">
    <source>
        <dbReference type="EMBL" id="KAK2171042.1"/>
    </source>
</evidence>
<evidence type="ECO:0000256" key="2">
    <source>
        <dbReference type="ARBA" id="ARBA00023157"/>
    </source>
</evidence>
<feature type="compositionally biased region" description="Basic and acidic residues" evidence="4">
    <location>
        <begin position="110"/>
        <end position="137"/>
    </location>
</feature>
<organism evidence="6 7">
    <name type="scientific">Ridgeia piscesae</name>
    <name type="common">Tubeworm</name>
    <dbReference type="NCBI Taxonomy" id="27915"/>
    <lineage>
        <taxon>Eukaryota</taxon>
        <taxon>Metazoa</taxon>
        <taxon>Spiralia</taxon>
        <taxon>Lophotrochozoa</taxon>
        <taxon>Annelida</taxon>
        <taxon>Polychaeta</taxon>
        <taxon>Sedentaria</taxon>
        <taxon>Canalipalpata</taxon>
        <taxon>Sabellida</taxon>
        <taxon>Siboglinidae</taxon>
        <taxon>Ridgeia</taxon>
    </lineage>
</organism>
<dbReference type="AlphaFoldDB" id="A0AAD9KGW9"/>
<dbReference type="InterPro" id="IPR035914">
    <property type="entry name" value="Sperma_CUB_dom_sf"/>
</dbReference>
<evidence type="ECO:0000256" key="3">
    <source>
        <dbReference type="PROSITE-ProRule" id="PRU00059"/>
    </source>
</evidence>
<keyword evidence="7" id="KW-1185">Reference proteome</keyword>
<comment type="caution">
    <text evidence="3">Lacks conserved residue(s) required for the propagation of feature annotation.</text>
</comment>
<dbReference type="FunFam" id="2.60.120.290:FF:000005">
    <property type="entry name" value="Procollagen C-endopeptidase enhancer 1"/>
    <property type="match status" value="1"/>
</dbReference>
<dbReference type="CDD" id="cd00041">
    <property type="entry name" value="CUB"/>
    <property type="match status" value="1"/>
</dbReference>
<comment type="caution">
    <text evidence="6">The sequence shown here is derived from an EMBL/GenBank/DDBJ whole genome shotgun (WGS) entry which is preliminary data.</text>
</comment>
<evidence type="ECO:0000256" key="4">
    <source>
        <dbReference type="SAM" id="MobiDB-lite"/>
    </source>
</evidence>
<proteinExistence type="predicted"/>
<protein>
    <recommendedName>
        <fullName evidence="5">CUB domain-containing protein</fullName>
    </recommendedName>
</protein>
<evidence type="ECO:0000313" key="7">
    <source>
        <dbReference type="Proteomes" id="UP001209878"/>
    </source>
</evidence>
<feature type="domain" description="CUB" evidence="5">
    <location>
        <begin position="1"/>
        <end position="89"/>
    </location>
</feature>
<sequence length="163" mass="18082">MRGRLCFIDIRKKLRLHFNRFNLEQGNSNCPYDYVKVYNGPDTNANLVGKFCGPTVPGDIITTQSAAFVSFSSDYSVTRSGFNIRYSRGELYTIKNQFCQNRMAGGTMEGRSDGRAGGRAEGRTDARTEGRRDIRTDGRTGGQVCGWVGGLADIINVKHIKNV</sequence>
<dbReference type="SUPFAM" id="SSF49854">
    <property type="entry name" value="Spermadhesin, CUB domain"/>
    <property type="match status" value="1"/>
</dbReference>
<dbReference type="Proteomes" id="UP001209878">
    <property type="component" value="Unassembled WGS sequence"/>
</dbReference>
<dbReference type="EMBL" id="JAODUO010001110">
    <property type="protein sequence ID" value="KAK2171042.1"/>
    <property type="molecule type" value="Genomic_DNA"/>
</dbReference>
<feature type="region of interest" description="Disordered" evidence="4">
    <location>
        <begin position="105"/>
        <end position="137"/>
    </location>
</feature>
<accession>A0AAD9KGW9</accession>
<dbReference type="PANTHER" id="PTHR24251:SF37">
    <property type="entry name" value="CUB DOMAIN-CONTAINING PROTEIN"/>
    <property type="match status" value="1"/>
</dbReference>
<dbReference type="InterPro" id="IPR000859">
    <property type="entry name" value="CUB_dom"/>
</dbReference>